<dbReference type="EMBL" id="JAODBU010000011">
    <property type="protein sequence ID" value="MCT7399602.1"/>
    <property type="molecule type" value="Genomic_DNA"/>
</dbReference>
<gene>
    <name evidence="9" type="ORF">N5B56_10985</name>
</gene>
<evidence type="ECO:0000256" key="6">
    <source>
        <dbReference type="ARBA" id="ARBA00022989"/>
    </source>
</evidence>
<evidence type="ECO:0000256" key="7">
    <source>
        <dbReference type="ARBA" id="ARBA00023136"/>
    </source>
</evidence>
<feature type="transmembrane region" description="Helical" evidence="8">
    <location>
        <begin position="56"/>
        <end position="76"/>
    </location>
</feature>
<dbReference type="PANTHER" id="PTHR34979:SF1">
    <property type="entry name" value="INNER MEMBRANE PROTEIN YGAZ"/>
    <property type="match status" value="1"/>
</dbReference>
<evidence type="ECO:0000256" key="8">
    <source>
        <dbReference type="SAM" id="Phobius"/>
    </source>
</evidence>
<feature type="transmembrane region" description="Helical" evidence="8">
    <location>
        <begin position="130"/>
        <end position="153"/>
    </location>
</feature>
<feature type="transmembrane region" description="Helical" evidence="8">
    <location>
        <begin position="21"/>
        <end position="44"/>
    </location>
</feature>
<evidence type="ECO:0000256" key="3">
    <source>
        <dbReference type="ARBA" id="ARBA00022448"/>
    </source>
</evidence>
<keyword evidence="10" id="KW-1185">Reference proteome</keyword>
<dbReference type="PANTHER" id="PTHR34979">
    <property type="entry name" value="INNER MEMBRANE PROTEIN YGAZ"/>
    <property type="match status" value="1"/>
</dbReference>
<evidence type="ECO:0000256" key="1">
    <source>
        <dbReference type="ARBA" id="ARBA00004651"/>
    </source>
</evidence>
<evidence type="ECO:0000256" key="4">
    <source>
        <dbReference type="ARBA" id="ARBA00022475"/>
    </source>
</evidence>
<accession>A0ABT2M4M4</accession>
<organism evidence="9 10">
    <name type="scientific">Eubacterium album</name>
    <dbReference type="NCBI Taxonomy" id="2978477"/>
    <lineage>
        <taxon>Bacteria</taxon>
        <taxon>Bacillati</taxon>
        <taxon>Bacillota</taxon>
        <taxon>Clostridia</taxon>
        <taxon>Eubacteriales</taxon>
        <taxon>Eubacteriaceae</taxon>
        <taxon>Eubacterium</taxon>
    </lineage>
</organism>
<keyword evidence="3" id="KW-0813">Transport</keyword>
<comment type="caution">
    <text evidence="9">The sequence shown here is derived from an EMBL/GenBank/DDBJ whole genome shotgun (WGS) entry which is preliminary data.</text>
</comment>
<reference evidence="9" key="1">
    <citation type="submission" date="2022-09" db="EMBL/GenBank/DDBJ databases">
        <title>Eubacterium sp. LFL-14 isolated from human feces.</title>
        <authorList>
            <person name="Liu F."/>
        </authorList>
    </citation>
    <scope>NUCLEOTIDE SEQUENCE</scope>
    <source>
        <strain evidence="9">LFL-14</strain>
    </source>
</reference>
<comment type="subcellular location">
    <subcellularLocation>
        <location evidence="1">Cell membrane</location>
        <topology evidence="1">Multi-pass membrane protein</topology>
    </subcellularLocation>
</comment>
<dbReference type="InterPro" id="IPR011606">
    <property type="entry name" value="Brnchd-chn_aa_trnsp_permease"/>
</dbReference>
<keyword evidence="7 8" id="KW-0472">Membrane</keyword>
<protein>
    <submittedName>
        <fullName evidence="9">AzlC family ABC transporter permease</fullName>
    </submittedName>
</protein>
<keyword evidence="4" id="KW-1003">Cell membrane</keyword>
<feature type="transmembrane region" description="Helical" evidence="8">
    <location>
        <begin position="186"/>
        <end position="210"/>
    </location>
</feature>
<evidence type="ECO:0000256" key="2">
    <source>
        <dbReference type="ARBA" id="ARBA00010735"/>
    </source>
</evidence>
<evidence type="ECO:0000313" key="9">
    <source>
        <dbReference type="EMBL" id="MCT7399602.1"/>
    </source>
</evidence>
<proteinExistence type="inferred from homology"/>
<feature type="transmembrane region" description="Helical" evidence="8">
    <location>
        <begin position="216"/>
        <end position="233"/>
    </location>
</feature>
<comment type="similarity">
    <text evidence="2">Belongs to the AzlC family.</text>
</comment>
<evidence type="ECO:0000256" key="5">
    <source>
        <dbReference type="ARBA" id="ARBA00022692"/>
    </source>
</evidence>
<dbReference type="Proteomes" id="UP001431199">
    <property type="component" value="Unassembled WGS sequence"/>
</dbReference>
<dbReference type="Pfam" id="PF03591">
    <property type="entry name" value="AzlC"/>
    <property type="match status" value="1"/>
</dbReference>
<feature type="transmembrane region" description="Helical" evidence="8">
    <location>
        <begin position="159"/>
        <end position="179"/>
    </location>
</feature>
<keyword evidence="6 8" id="KW-1133">Transmembrane helix</keyword>
<dbReference type="RefSeq" id="WP_022088851.1">
    <property type="nucleotide sequence ID" value="NZ_JAODBU010000011.1"/>
</dbReference>
<keyword evidence="5 8" id="KW-0812">Transmembrane</keyword>
<sequence length="237" mass="25369">MKQHTHRKEFVRGIKNGIPIAMGYLAVAFTLGIAAKKAGITAFQAGLTSFGLHASAGEYICFTLIAAHAGLIEMVVMEAVANARYLLMSCALSQKIPADTPIWKRLIMGYFITDEIFGVSILTDGKLDPYYNFGMAAVASPAWVFGTVFGVVLGNFLPVSVVSALSVGLYGMFIAVIIPPARKNKIVAVLIIISFVASYIFNKLALFSAISSGMKIIILTVVISLGAAILFPVKEEK</sequence>
<name>A0ABT2M4M4_9FIRM</name>
<evidence type="ECO:0000313" key="10">
    <source>
        <dbReference type="Proteomes" id="UP001431199"/>
    </source>
</evidence>